<dbReference type="NCBIfam" id="NF038157">
    <property type="entry name" value="lanti_ALQxL"/>
    <property type="match status" value="1"/>
</dbReference>
<name>A0ABW2FTX9_9ACTN</name>
<evidence type="ECO:0000313" key="1">
    <source>
        <dbReference type="EMBL" id="MFC7180693.1"/>
    </source>
</evidence>
<reference evidence="2" key="1">
    <citation type="journal article" date="2019" name="Int. J. Syst. Evol. Microbiol.">
        <title>The Global Catalogue of Microorganisms (GCM) 10K type strain sequencing project: providing services to taxonomists for standard genome sequencing and annotation.</title>
        <authorList>
            <consortium name="The Broad Institute Genomics Platform"/>
            <consortium name="The Broad Institute Genome Sequencing Center for Infectious Disease"/>
            <person name="Wu L."/>
            <person name="Ma J."/>
        </authorList>
    </citation>
    <scope>NUCLEOTIDE SEQUENCE [LARGE SCALE GENOMIC DNA]</scope>
    <source>
        <strain evidence="2">CGMCC 1.12859</strain>
    </source>
</reference>
<dbReference type="RefSeq" id="WP_345705283.1">
    <property type="nucleotide sequence ID" value="NZ_BAABKV010000001.1"/>
</dbReference>
<gene>
    <name evidence="1" type="ORF">ACFQMG_14135</name>
</gene>
<proteinExistence type="predicted"/>
<keyword evidence="2" id="KW-1185">Reference proteome</keyword>
<dbReference type="EMBL" id="JBHTAJ010000022">
    <property type="protein sequence ID" value="MFC7180693.1"/>
    <property type="molecule type" value="Genomic_DNA"/>
</dbReference>
<protein>
    <submittedName>
        <fullName evidence="1">ALQxL family class IV lanthipeptide</fullName>
    </submittedName>
</protein>
<evidence type="ECO:0000313" key="2">
    <source>
        <dbReference type="Proteomes" id="UP001596435"/>
    </source>
</evidence>
<organism evidence="1 2">
    <name type="scientific">Kitasatospora paranensis</name>
    <dbReference type="NCBI Taxonomy" id="258053"/>
    <lineage>
        <taxon>Bacteria</taxon>
        <taxon>Bacillati</taxon>
        <taxon>Actinomycetota</taxon>
        <taxon>Actinomycetes</taxon>
        <taxon>Kitasatosporales</taxon>
        <taxon>Streptomycetaceae</taxon>
        <taxon>Kitasatospora</taxon>
    </lineage>
</organism>
<comment type="caution">
    <text evidence="1">The sequence shown here is derived from an EMBL/GenBank/DDBJ whole genome shotgun (WGS) entry which is preliminary data.</text>
</comment>
<dbReference type="Proteomes" id="UP001596435">
    <property type="component" value="Unassembled WGS sequence"/>
</dbReference>
<sequence length="40" mass="4350">MDFDLDALQLLVPQEAQTTAACNKSCQPTVCTFTCRVTDA</sequence>
<accession>A0ABW2FTX9</accession>